<sequence>MRNRDAQVRELFSHIRRFVDILEDIALRPLPQEVEQRPEARPPAQDRPVPELPQKLAYSIKEVLELCAISRASLYVEIGKGRLRVVKRGHRSLILAADLQEWMSKWSALRT</sequence>
<evidence type="ECO:0000313" key="2">
    <source>
        <dbReference type="EMBL" id="KRQ09152.1"/>
    </source>
</evidence>
<gene>
    <name evidence="2" type="ORF">AOQ71_21215</name>
</gene>
<comment type="caution">
    <text evidence="2">The sequence shown here is derived from an EMBL/GenBank/DDBJ whole genome shotgun (WGS) entry which is preliminary data.</text>
</comment>
<dbReference type="EMBL" id="LJYG01000090">
    <property type="protein sequence ID" value="KRQ09152.1"/>
    <property type="molecule type" value="Genomic_DNA"/>
</dbReference>
<dbReference type="STRING" id="989370.AOQ71_21215"/>
<organism evidence="2 3">
    <name type="scientific">Bradyrhizobium manausense</name>
    <dbReference type="NCBI Taxonomy" id="989370"/>
    <lineage>
        <taxon>Bacteria</taxon>
        <taxon>Pseudomonadati</taxon>
        <taxon>Pseudomonadota</taxon>
        <taxon>Alphaproteobacteria</taxon>
        <taxon>Hyphomicrobiales</taxon>
        <taxon>Nitrobacteraceae</taxon>
        <taxon>Bradyrhizobium</taxon>
    </lineage>
</organism>
<dbReference type="Pfam" id="PF12728">
    <property type="entry name" value="HTH_17"/>
    <property type="match status" value="1"/>
</dbReference>
<feature type="domain" description="Helix-turn-helix" evidence="1">
    <location>
        <begin position="58"/>
        <end position="105"/>
    </location>
</feature>
<dbReference type="OrthoDB" id="8455293at2"/>
<dbReference type="Proteomes" id="UP000051936">
    <property type="component" value="Unassembled WGS sequence"/>
</dbReference>
<evidence type="ECO:0000259" key="1">
    <source>
        <dbReference type="Pfam" id="PF12728"/>
    </source>
</evidence>
<proteinExistence type="predicted"/>
<dbReference type="AlphaFoldDB" id="A0A0R3DGY1"/>
<protein>
    <recommendedName>
        <fullName evidence="1">Helix-turn-helix domain-containing protein</fullName>
    </recommendedName>
</protein>
<dbReference type="InterPro" id="IPR041657">
    <property type="entry name" value="HTH_17"/>
</dbReference>
<evidence type="ECO:0000313" key="3">
    <source>
        <dbReference type="Proteomes" id="UP000051936"/>
    </source>
</evidence>
<name>A0A0R3DGY1_9BRAD</name>
<accession>A0A0R3DGY1</accession>
<reference evidence="2 3" key="1">
    <citation type="submission" date="2015-09" db="EMBL/GenBank/DDBJ databases">
        <title>Draft Genome Sequence of Bradyrhizobium manausense Strain BR 3351T, a Novel Symbiotic Nitrogen-Fixing Alphaproteobacterium Isolated from Brazilian Amazon Rain Forest.</title>
        <authorList>
            <person name="De Araujo J.L."/>
            <person name="Zilli J.E."/>
        </authorList>
    </citation>
    <scope>NUCLEOTIDE SEQUENCE [LARGE SCALE GENOMIC DNA]</scope>
    <source>
        <strain evidence="2 3">BR3351</strain>
    </source>
</reference>
<keyword evidence="3" id="KW-1185">Reference proteome</keyword>
<dbReference type="RefSeq" id="WP_057750409.1">
    <property type="nucleotide sequence ID" value="NZ_LJYG01000090.1"/>
</dbReference>